<comment type="caution">
    <text evidence="1">The sequence shown here is derived from an EMBL/GenBank/DDBJ whole genome shotgun (WGS) entry which is preliminary data.</text>
</comment>
<dbReference type="RefSeq" id="WP_122636651.1">
    <property type="nucleotide sequence ID" value="NZ_QWIU01000002.1"/>
</dbReference>
<dbReference type="SUPFAM" id="SSF141694">
    <property type="entry name" value="AF2212/PG0164-like"/>
    <property type="match status" value="1"/>
</dbReference>
<organism evidence="1 2">
    <name type="scientific">Chryseobacterium nematophagum</name>
    <dbReference type="NCBI Taxonomy" id="2305228"/>
    <lineage>
        <taxon>Bacteria</taxon>
        <taxon>Pseudomonadati</taxon>
        <taxon>Bacteroidota</taxon>
        <taxon>Flavobacteriia</taxon>
        <taxon>Flavobacteriales</taxon>
        <taxon>Weeksellaceae</taxon>
        <taxon>Chryseobacterium group</taxon>
        <taxon>Chryseobacterium</taxon>
    </lineage>
</organism>
<dbReference type="Proteomes" id="UP000278775">
    <property type="component" value="Unassembled WGS sequence"/>
</dbReference>
<proteinExistence type="predicted"/>
<name>A0A3M7TI71_9FLAO</name>
<dbReference type="Gene3D" id="2.40.30.100">
    <property type="entry name" value="AF2212/PG0164-like"/>
    <property type="match status" value="1"/>
</dbReference>
<gene>
    <name evidence="1" type="ORF">D1631_11960</name>
</gene>
<reference evidence="1 2" key="1">
    <citation type="submission" date="2018-08" db="EMBL/GenBank/DDBJ databases">
        <title>Chryseobacterium nematophagum: a novel matrix digesting pathogen of nematodes.</title>
        <authorList>
            <person name="Page A."/>
            <person name="Roberts M."/>
            <person name="Felix M.-A."/>
            <person name="Weir W."/>
        </authorList>
    </citation>
    <scope>NUCLEOTIDE SEQUENCE [LARGE SCALE GENOMIC DNA]</scope>
    <source>
        <strain evidence="1 2">JUb129</strain>
    </source>
</reference>
<accession>A0A3M7TI71</accession>
<dbReference type="InterPro" id="IPR015018">
    <property type="entry name" value="DUF1905"/>
</dbReference>
<evidence type="ECO:0000313" key="1">
    <source>
        <dbReference type="EMBL" id="RNA62597.1"/>
    </source>
</evidence>
<evidence type="ECO:0000313" key="2">
    <source>
        <dbReference type="Proteomes" id="UP000278775"/>
    </source>
</evidence>
<protein>
    <submittedName>
        <fullName evidence="1">DUF1905 domain-containing protein</fullName>
    </submittedName>
</protein>
<dbReference type="InterPro" id="IPR037079">
    <property type="entry name" value="AF2212/PG0164-like_sf"/>
</dbReference>
<dbReference type="OrthoDB" id="2243618at2"/>
<dbReference type="EMBL" id="QWIU01000002">
    <property type="protein sequence ID" value="RNA62597.1"/>
    <property type="molecule type" value="Genomic_DNA"/>
</dbReference>
<dbReference type="Pfam" id="PF08922">
    <property type="entry name" value="DUF1905"/>
    <property type="match status" value="1"/>
</dbReference>
<dbReference type="Pfam" id="PF13376">
    <property type="entry name" value="OmdA"/>
    <property type="match status" value="1"/>
</dbReference>
<dbReference type="AlphaFoldDB" id="A0A3M7TI71"/>
<sequence>MTKNHFTAKLEVIGINPFVFIPEEILLAIFEIAGKNKSPIPVKGTVNGKVFRQNLMKYLGEWRLYINLTMLKNSPKRIGEVLTVSIEYDDSDRTIDIHPDLEQAIKKNPISQSNFEKLTPSRRAELIRYIDHLKTEESIRRNIEKIIKHLCGEIDFFGQNIKKE</sequence>